<proteinExistence type="predicted"/>
<reference evidence="2" key="1">
    <citation type="journal article" date="2021" name="G3 (Bethesda)">
        <title>Genome and transcriptome analysis of the beet armyworm Spodoptera exigua reveals targets for pest control. .</title>
        <authorList>
            <person name="Simon S."/>
            <person name="Breeschoten T."/>
            <person name="Jansen H.J."/>
            <person name="Dirks R.P."/>
            <person name="Schranz M.E."/>
            <person name="Ros V.I.D."/>
        </authorList>
    </citation>
    <scope>NUCLEOTIDE SEQUENCE</scope>
    <source>
        <strain evidence="2">TB_SE_WUR_2020</strain>
    </source>
</reference>
<organism evidence="2 3">
    <name type="scientific">Spodoptera exigua</name>
    <name type="common">Beet armyworm</name>
    <name type="synonym">Noctua fulgens</name>
    <dbReference type="NCBI Taxonomy" id="7107"/>
    <lineage>
        <taxon>Eukaryota</taxon>
        <taxon>Metazoa</taxon>
        <taxon>Ecdysozoa</taxon>
        <taxon>Arthropoda</taxon>
        <taxon>Hexapoda</taxon>
        <taxon>Insecta</taxon>
        <taxon>Pterygota</taxon>
        <taxon>Neoptera</taxon>
        <taxon>Endopterygota</taxon>
        <taxon>Lepidoptera</taxon>
        <taxon>Glossata</taxon>
        <taxon>Ditrysia</taxon>
        <taxon>Noctuoidea</taxon>
        <taxon>Noctuidae</taxon>
        <taxon>Amphipyrinae</taxon>
        <taxon>Spodoptera</taxon>
    </lineage>
</organism>
<protein>
    <submittedName>
        <fullName evidence="2">Uncharacterized protein</fullName>
    </submittedName>
</protein>
<dbReference type="Proteomes" id="UP000814243">
    <property type="component" value="Unassembled WGS sequence"/>
</dbReference>
<sequence length="83" mass="9369">MVDGLNGANMSDEEDSSPDRALGPTNNVPGLLRYKDELSVQKVSAYPIYLNIIDLPFHHPFYFARTTLSLHTSQVLHYMCKDV</sequence>
<dbReference type="EMBL" id="JACEFF010000120">
    <property type="protein sequence ID" value="KAH9643618.1"/>
    <property type="molecule type" value="Genomic_DNA"/>
</dbReference>
<evidence type="ECO:0000313" key="3">
    <source>
        <dbReference type="Proteomes" id="UP000814243"/>
    </source>
</evidence>
<dbReference type="AlphaFoldDB" id="A0A922MVI1"/>
<feature type="region of interest" description="Disordered" evidence="1">
    <location>
        <begin position="1"/>
        <end position="28"/>
    </location>
</feature>
<evidence type="ECO:0000256" key="1">
    <source>
        <dbReference type="SAM" id="MobiDB-lite"/>
    </source>
</evidence>
<gene>
    <name evidence="2" type="ORF">HF086_000092</name>
</gene>
<evidence type="ECO:0000313" key="2">
    <source>
        <dbReference type="EMBL" id="KAH9643618.1"/>
    </source>
</evidence>
<name>A0A922MVI1_SPOEX</name>
<accession>A0A922MVI1</accession>
<comment type="caution">
    <text evidence="2">The sequence shown here is derived from an EMBL/GenBank/DDBJ whole genome shotgun (WGS) entry which is preliminary data.</text>
</comment>